<sequence length="66" mass="7829">MSEFYQGFWWCFPLFIIGFICGRQMRPKKIKLFDESWTMSWLMAWAILGMVSLFSGFPALGEYHGH</sequence>
<dbReference type="AlphaFoldDB" id="A0A1E5IP55"/>
<reference evidence="2 3" key="1">
    <citation type="submission" date="2016-07" db="EMBL/GenBank/DDBJ databases">
        <title>Whole-genome of two Shewanella species isolated from a digestive organ of sea cucumber Apostichopus japonicus Selenka 1867.</title>
        <authorList>
            <person name="Hong H.-H."/>
            <person name="Choi H."/>
            <person name="Cheon S."/>
            <person name="Oh J.-S."/>
            <person name="Lee H.-G."/>
            <person name="Park C."/>
        </authorList>
    </citation>
    <scope>NUCLEOTIDE SEQUENCE [LARGE SCALE GENOMIC DNA]</scope>
    <source>
        <strain evidence="2 3">CSB03KR</strain>
    </source>
</reference>
<dbReference type="Proteomes" id="UP000095230">
    <property type="component" value="Unassembled WGS sequence"/>
</dbReference>
<dbReference type="EMBL" id="MCBT01000048">
    <property type="protein sequence ID" value="OEG72321.1"/>
    <property type="molecule type" value="Genomic_DNA"/>
</dbReference>
<accession>A0A1E5IP55</accession>
<name>A0A1E5IP55_SHECO</name>
<protein>
    <submittedName>
        <fullName evidence="2">Uncharacterized protein</fullName>
    </submittedName>
</protein>
<evidence type="ECO:0000256" key="1">
    <source>
        <dbReference type="SAM" id="Phobius"/>
    </source>
</evidence>
<gene>
    <name evidence="2" type="ORF">BEL05_04920</name>
</gene>
<comment type="caution">
    <text evidence="2">The sequence shown here is derived from an EMBL/GenBank/DDBJ whole genome shotgun (WGS) entry which is preliminary data.</text>
</comment>
<keyword evidence="1" id="KW-0812">Transmembrane</keyword>
<keyword evidence="1" id="KW-1133">Transmembrane helix</keyword>
<dbReference type="RefSeq" id="WP_069672133.1">
    <property type="nucleotide sequence ID" value="NZ_MCBT01000048.1"/>
</dbReference>
<proteinExistence type="predicted"/>
<evidence type="ECO:0000313" key="2">
    <source>
        <dbReference type="EMBL" id="OEG72321.1"/>
    </source>
</evidence>
<feature type="transmembrane region" description="Helical" evidence="1">
    <location>
        <begin position="6"/>
        <end position="22"/>
    </location>
</feature>
<dbReference type="STRING" id="23.BEL05_04920"/>
<feature type="transmembrane region" description="Helical" evidence="1">
    <location>
        <begin position="42"/>
        <end position="60"/>
    </location>
</feature>
<evidence type="ECO:0000313" key="3">
    <source>
        <dbReference type="Proteomes" id="UP000095230"/>
    </source>
</evidence>
<keyword evidence="1" id="KW-0472">Membrane</keyword>
<organism evidence="2 3">
    <name type="scientific">Shewanella colwelliana</name>
    <name type="common">Alteromonas colwelliana</name>
    <dbReference type="NCBI Taxonomy" id="23"/>
    <lineage>
        <taxon>Bacteria</taxon>
        <taxon>Pseudomonadati</taxon>
        <taxon>Pseudomonadota</taxon>
        <taxon>Gammaproteobacteria</taxon>
        <taxon>Alteromonadales</taxon>
        <taxon>Shewanellaceae</taxon>
        <taxon>Shewanella</taxon>
    </lineage>
</organism>